<dbReference type="Pfam" id="PF13460">
    <property type="entry name" value="NAD_binding_10"/>
    <property type="match status" value="1"/>
</dbReference>
<dbReference type="PANTHER" id="PTHR43162">
    <property type="match status" value="1"/>
</dbReference>
<protein>
    <submittedName>
        <fullName evidence="2">NAD(P)H-binding protein</fullName>
    </submittedName>
</protein>
<organism evidence="2 3">
    <name type="scientific">Streptomyces luteosporeus</name>
    <dbReference type="NCBI Taxonomy" id="173856"/>
    <lineage>
        <taxon>Bacteria</taxon>
        <taxon>Bacillati</taxon>
        <taxon>Actinomycetota</taxon>
        <taxon>Actinomycetes</taxon>
        <taxon>Kitasatosporales</taxon>
        <taxon>Streptomycetaceae</taxon>
        <taxon>Streptomyces</taxon>
    </lineage>
</organism>
<gene>
    <name evidence="2" type="ORF">GCM10010315_11720</name>
</gene>
<accession>A0ABN3TMD1</accession>
<comment type="caution">
    <text evidence="2">The sequence shown here is derived from an EMBL/GenBank/DDBJ whole genome shotgun (WGS) entry which is preliminary data.</text>
</comment>
<evidence type="ECO:0000313" key="2">
    <source>
        <dbReference type="EMBL" id="GAA2710912.1"/>
    </source>
</evidence>
<dbReference type="EMBL" id="BAAASL010000003">
    <property type="protein sequence ID" value="GAA2710912.1"/>
    <property type="molecule type" value="Genomic_DNA"/>
</dbReference>
<dbReference type="Proteomes" id="UP001500886">
    <property type="component" value="Unassembled WGS sequence"/>
</dbReference>
<dbReference type="SUPFAM" id="SSF51735">
    <property type="entry name" value="NAD(P)-binding Rossmann-fold domains"/>
    <property type="match status" value="1"/>
</dbReference>
<keyword evidence="3" id="KW-1185">Reference proteome</keyword>
<name>A0ABN3TMD1_9ACTN</name>
<dbReference type="InterPro" id="IPR036291">
    <property type="entry name" value="NAD(P)-bd_dom_sf"/>
</dbReference>
<sequence length="281" mass="29677">MTILVTGSRGRVGRTLIDLLHDRGLAVRAVSRKPEELQLPDGVERARLSLDEPQTFADALRGVTAVFLYAEPSHIDVFLKEAVAAGVQHIVLLSSTTVLAPGAATDPIGRHHWEAEQALIAAPVTATLLRPGSFATNALGWAPAIAAGSPLRLPYPDAHTDPIHEKDIAEAALAALTDPRPVGGAYELSGPESLTFRQQAEAIGRATGRDVTIETVTPQEWKQDVSAFMPGAFADALLDAWAAGVGHPQPVRPGVQQLTGHPARSFASWAEDHAADFTAAG</sequence>
<reference evidence="2 3" key="1">
    <citation type="journal article" date="2019" name="Int. J. Syst. Evol. Microbiol.">
        <title>The Global Catalogue of Microorganisms (GCM) 10K type strain sequencing project: providing services to taxonomists for standard genome sequencing and annotation.</title>
        <authorList>
            <consortium name="The Broad Institute Genomics Platform"/>
            <consortium name="The Broad Institute Genome Sequencing Center for Infectious Disease"/>
            <person name="Wu L."/>
            <person name="Ma J."/>
        </authorList>
    </citation>
    <scope>NUCLEOTIDE SEQUENCE [LARGE SCALE GENOMIC DNA]</scope>
    <source>
        <strain evidence="2 3">JCM 4542</strain>
    </source>
</reference>
<feature type="domain" description="NAD(P)-binding" evidence="1">
    <location>
        <begin position="7"/>
        <end position="179"/>
    </location>
</feature>
<proteinExistence type="predicted"/>
<dbReference type="InterPro" id="IPR051604">
    <property type="entry name" value="Ergot_Alk_Oxidoreductase"/>
</dbReference>
<dbReference type="InterPro" id="IPR016040">
    <property type="entry name" value="NAD(P)-bd_dom"/>
</dbReference>
<dbReference type="PANTHER" id="PTHR43162:SF1">
    <property type="entry name" value="PRESTALK A DIFFERENTIATION PROTEIN A"/>
    <property type="match status" value="1"/>
</dbReference>
<evidence type="ECO:0000259" key="1">
    <source>
        <dbReference type="Pfam" id="PF13460"/>
    </source>
</evidence>
<dbReference type="RefSeq" id="WP_344433642.1">
    <property type="nucleotide sequence ID" value="NZ_BAAASL010000003.1"/>
</dbReference>
<evidence type="ECO:0000313" key="3">
    <source>
        <dbReference type="Proteomes" id="UP001500886"/>
    </source>
</evidence>
<dbReference type="Gene3D" id="3.40.50.720">
    <property type="entry name" value="NAD(P)-binding Rossmann-like Domain"/>
    <property type="match status" value="1"/>
</dbReference>